<organism evidence="2 3">
    <name type="scientific">Lentinus brumalis</name>
    <dbReference type="NCBI Taxonomy" id="2498619"/>
    <lineage>
        <taxon>Eukaryota</taxon>
        <taxon>Fungi</taxon>
        <taxon>Dikarya</taxon>
        <taxon>Basidiomycota</taxon>
        <taxon>Agaricomycotina</taxon>
        <taxon>Agaricomycetes</taxon>
        <taxon>Polyporales</taxon>
        <taxon>Polyporaceae</taxon>
        <taxon>Lentinus</taxon>
    </lineage>
</organism>
<gene>
    <name evidence="2" type="ORF">OH76DRAFT_1456744</name>
</gene>
<proteinExistence type="predicted"/>
<evidence type="ECO:0000313" key="3">
    <source>
        <dbReference type="Proteomes" id="UP000256964"/>
    </source>
</evidence>
<accession>A0A371D4R4</accession>
<reference evidence="2 3" key="1">
    <citation type="journal article" date="2018" name="Biotechnol. Biofuels">
        <title>Integrative visual omics of the white-rot fungus Polyporus brumalis exposes the biotechnological potential of its oxidative enzymes for delignifying raw plant biomass.</title>
        <authorList>
            <person name="Miyauchi S."/>
            <person name="Rancon A."/>
            <person name="Drula E."/>
            <person name="Hage H."/>
            <person name="Chaduli D."/>
            <person name="Favel A."/>
            <person name="Grisel S."/>
            <person name="Henrissat B."/>
            <person name="Herpoel-Gimbert I."/>
            <person name="Ruiz-Duenas F.J."/>
            <person name="Chevret D."/>
            <person name="Hainaut M."/>
            <person name="Lin J."/>
            <person name="Wang M."/>
            <person name="Pangilinan J."/>
            <person name="Lipzen A."/>
            <person name="Lesage-Meessen L."/>
            <person name="Navarro D."/>
            <person name="Riley R."/>
            <person name="Grigoriev I.V."/>
            <person name="Zhou S."/>
            <person name="Raouche S."/>
            <person name="Rosso M.N."/>
        </authorList>
    </citation>
    <scope>NUCLEOTIDE SEQUENCE [LARGE SCALE GENOMIC DNA]</scope>
    <source>
        <strain evidence="2 3">BRFM 1820</strain>
    </source>
</reference>
<feature type="compositionally biased region" description="Low complexity" evidence="1">
    <location>
        <begin position="290"/>
        <end position="304"/>
    </location>
</feature>
<protein>
    <submittedName>
        <fullName evidence="2">Uncharacterized protein</fullName>
    </submittedName>
</protein>
<dbReference type="OrthoDB" id="2803586at2759"/>
<dbReference type="EMBL" id="KZ857418">
    <property type="protein sequence ID" value="RDX47536.1"/>
    <property type="molecule type" value="Genomic_DNA"/>
</dbReference>
<name>A0A371D4R4_9APHY</name>
<sequence>MRGLYNRHVSLGAPMPEMFVADNCCHVRSAIQKVFPGAHVCLDVYHLLGRYLAVVLNGTKNPYRGEVAKDVVDSILKNRAGKDGHRHARYYNRTEQEHRLKEMYEKWARKGGVWSFAAAKVHADQLAHVQKGCLERTREDLACDGSRIEGSHKSWNHIMRSFPSGIVVFTSLGHDLVLRRDLRLAAAIHYSSDTLPAHLLSNKVNHTWNTLAGLAKSKAAPRPVLRTAAVYEVFGLVPSEHNSTFGGLLQVKEEWDEEAEGRSLEDEVTASRGTISYLNIDPSDLDRPLPTTSTPSSSSSTSTSTLAPWLAPLCQLTRHQALRVPASAAQSLDTALLSPLSPPPDSNPGKLTPSERLFLAATSINIRSLKISDDVEFFTFMDLREKCKWTSFGMTSRMWTPERCRAQGLPEPLPKHPRALVEKLGEVETKIVRRLATNDFKSKRSGGEDFWKRHCSVISLVKRKAPACVRCKQMKYPGGTGSAANHRRDYCSDGVRCGLKAGVTDVLPDWPQPAGIFTNGSKFHAIEFLKAIRDLHEKTMFQARTIKADDSAGGMYLFRLFDYLEMTPALPELVVKYNGETYLRLDCLGGGSSASTAGIQDGSLEGGGEGGDSEVL</sequence>
<keyword evidence="3" id="KW-1185">Reference proteome</keyword>
<feature type="region of interest" description="Disordered" evidence="1">
    <location>
        <begin position="279"/>
        <end position="304"/>
    </location>
</feature>
<dbReference type="AlphaFoldDB" id="A0A371D4R4"/>
<evidence type="ECO:0000256" key="1">
    <source>
        <dbReference type="SAM" id="MobiDB-lite"/>
    </source>
</evidence>
<dbReference type="Proteomes" id="UP000256964">
    <property type="component" value="Unassembled WGS sequence"/>
</dbReference>
<evidence type="ECO:0000313" key="2">
    <source>
        <dbReference type="EMBL" id="RDX47536.1"/>
    </source>
</evidence>